<feature type="coiled-coil region" evidence="1">
    <location>
        <begin position="1286"/>
        <end position="1347"/>
    </location>
</feature>
<evidence type="ECO:0000256" key="1">
    <source>
        <dbReference type="SAM" id="Coils"/>
    </source>
</evidence>
<organism evidence="3 4">
    <name type="scientific">Pinctada imbricata</name>
    <name type="common">Atlantic pearl-oyster</name>
    <name type="synonym">Pinctada martensii</name>
    <dbReference type="NCBI Taxonomy" id="66713"/>
    <lineage>
        <taxon>Eukaryota</taxon>
        <taxon>Metazoa</taxon>
        <taxon>Spiralia</taxon>
        <taxon>Lophotrochozoa</taxon>
        <taxon>Mollusca</taxon>
        <taxon>Bivalvia</taxon>
        <taxon>Autobranchia</taxon>
        <taxon>Pteriomorphia</taxon>
        <taxon>Pterioida</taxon>
        <taxon>Pterioidea</taxon>
        <taxon>Pteriidae</taxon>
        <taxon>Pinctada</taxon>
    </lineage>
</organism>
<sequence>MEDAKPGKSKQNSRHSIKNETMTIERHDEHPCKVPSKPDVLQDLGNALAVHAERMKLLSRAEEGLVSESFSPYSGTPLKTSPSPSGIKTYNVKDASEKATPSKIPVKKPNKGNKEKKDTSKNVEKTSKQKSTTRNGSKSSISIKNYRADYTWNRGGRLKELRLRSHYERQLKQKAFYEWHDFWWGLRKEWRLMVRAECHYRYVMWNKLFQAWRLYTLYSKAHEEKLAEAENYANRRLLKRSMKNWLTYVMIRRRKGKEKTQIMDSYNHNMLRSAWLRWKEHYQLTQERKDMEVTALQFWAYRIQAQHWLIWMEKLKRKRQLYHRHALALRHYNYTTKQKCFVAWAKYWIMKRSQKQQQEYADMFYQRTIKFRAFQIWIQRYEITQSIKAHQGRIQSLARVFQLRRFFQQWKLFMVIREEEEEKRRIAVAHYRHRCLVLGFSAFHLNVVQSHLKRMRNEMALKHYIKSVERSHWDHWLRRCENNEELRIIRETREAQAHYSMTVKHKCFAAWTEFTRYKQHRQRQCDRADAYYYANSMPKYLFRWKVFVGICKMKQEFLDKQLEFRRENLLARFFYTWYNSYEESRETRLNERMAILHYDDCLRRRFMEIWKRRTEAVLQDQEKEELASAHYRRELCRRHLDTWIEFIHGLKTDRSNEVKAALHHKRKMLRKLFNAWKSHTIWEREEKRSITTASKFYSKKLCQKAIQKLKCNAKQGRTFKQASEEKYRAKCHQLLRWAFVTWQENVTENREERLSEEKADVYYHRNLLHKLVTTWHRYAVIHAYKKSETRQWVTSIREVLDKNKLWRLFNHWRERRDDSVVLKLKYEHAVHHHKRCVLQKCMVLWRDFTQGAIRKSLLCQQGAWFEKTRLTSWSFSLWKQRYEEAQEQNRKTDVALWHWSLVLQKKVLDGWLLYVSDKKRKKQRIADALSRRRNRLIKDGVVKWLRVSSDLASMRAKFAAQQNAVHAFEQHQLIQRCAIHWRLWTSKRKKERADHSQGRQNAVIFPVKETKPSSVYPERWLAAPPALATPIAPPPSLTTPKAPPHVQTKPLVPPLIQANSPVRPVMSEYPTTAQYLPHRVAGRKKPRHPSFLVDSLKKAGLFATSSDKDHNIDDKQTETGSQMELERRKHISVSQHDQPSDMVKNSADEQQAKVSELEEEILIEKQDASVYHVEPPSNVQFSVGMDPQLKVLNWQNQGVNVQMIQQPSLQQHKLLTPADFMLNSRVHQSQDQGPVERLNLQGLDYSPLSTPRTVDSAFLAVQSTLKTIDSTPSDDLRAEESLGEKIVKIRDRLKEFETNKRRLRKLQKQKKLLSEWLRNSGKDSHDMDEVKQEFHQIEVEVNMLQRLVTEQKPECTELVQEVQRLMSILGT</sequence>
<feature type="compositionally biased region" description="Polar residues" evidence="2">
    <location>
        <begin position="68"/>
        <end position="88"/>
    </location>
</feature>
<feature type="region of interest" description="Disordered" evidence="2">
    <location>
        <begin position="1106"/>
        <end position="1126"/>
    </location>
</feature>
<evidence type="ECO:0000256" key="2">
    <source>
        <dbReference type="SAM" id="MobiDB-lite"/>
    </source>
</evidence>
<keyword evidence="1" id="KW-0175">Coiled coil</keyword>
<feature type="compositionally biased region" description="Basic and acidic residues" evidence="2">
    <location>
        <begin position="1106"/>
        <end position="1117"/>
    </location>
</feature>
<feature type="region of interest" description="Disordered" evidence="2">
    <location>
        <begin position="1"/>
        <end position="38"/>
    </location>
</feature>
<feature type="compositionally biased region" description="Basic and acidic residues" evidence="2">
    <location>
        <begin position="112"/>
        <end position="127"/>
    </location>
</feature>
<dbReference type="InterPro" id="IPR052270">
    <property type="entry name" value="CACF_protein"/>
</dbReference>
<comment type="caution">
    <text evidence="3">The sequence shown here is derived from an EMBL/GenBank/DDBJ whole genome shotgun (WGS) entry which is preliminary data.</text>
</comment>
<name>A0AA88Y1L0_PINIB</name>
<dbReference type="GO" id="GO:0019902">
    <property type="term" value="F:phosphatase binding"/>
    <property type="evidence" value="ECO:0007669"/>
    <property type="project" value="TreeGrafter"/>
</dbReference>
<feature type="compositionally biased region" description="Polar residues" evidence="2">
    <location>
        <begin position="129"/>
        <end position="139"/>
    </location>
</feature>
<feature type="region of interest" description="Disordered" evidence="2">
    <location>
        <begin position="1132"/>
        <end position="1151"/>
    </location>
</feature>
<accession>A0AA88Y1L0</accession>
<gene>
    <name evidence="3" type="ORF">FSP39_021123</name>
</gene>
<feature type="region of interest" description="Disordered" evidence="2">
    <location>
        <begin position="66"/>
        <end position="139"/>
    </location>
</feature>
<evidence type="ECO:0008006" key="5">
    <source>
        <dbReference type="Google" id="ProtNLM"/>
    </source>
</evidence>
<dbReference type="PANTHER" id="PTHR22028:SF4">
    <property type="entry name" value="PROTEIN SFI1 HOMOLOG"/>
    <property type="match status" value="1"/>
</dbReference>
<feature type="compositionally biased region" description="Basic residues" evidence="2">
    <location>
        <begin position="7"/>
        <end position="16"/>
    </location>
</feature>
<evidence type="ECO:0000313" key="3">
    <source>
        <dbReference type="EMBL" id="KAK3095944.1"/>
    </source>
</evidence>
<protein>
    <recommendedName>
        <fullName evidence="5">SFI1</fullName>
    </recommendedName>
</protein>
<dbReference type="Proteomes" id="UP001186944">
    <property type="component" value="Unassembled WGS sequence"/>
</dbReference>
<evidence type="ECO:0000313" key="4">
    <source>
        <dbReference type="Proteomes" id="UP001186944"/>
    </source>
</evidence>
<feature type="compositionally biased region" description="Basic and acidic residues" evidence="2">
    <location>
        <begin position="23"/>
        <end position="32"/>
    </location>
</feature>
<dbReference type="EMBL" id="VSWD01000008">
    <property type="protein sequence ID" value="KAK3095944.1"/>
    <property type="molecule type" value="Genomic_DNA"/>
</dbReference>
<dbReference type="PANTHER" id="PTHR22028">
    <property type="entry name" value="SFI1 SPINDLE BODY DOMAIN-CONTAINING PROTEIN-RELATED"/>
    <property type="match status" value="1"/>
</dbReference>
<proteinExistence type="predicted"/>
<keyword evidence="4" id="KW-1185">Reference proteome</keyword>
<reference evidence="3" key="1">
    <citation type="submission" date="2019-08" db="EMBL/GenBank/DDBJ databases">
        <title>The improved chromosome-level genome for the pearl oyster Pinctada fucata martensii using PacBio sequencing and Hi-C.</title>
        <authorList>
            <person name="Zheng Z."/>
        </authorList>
    </citation>
    <scope>NUCLEOTIDE SEQUENCE</scope>
    <source>
        <strain evidence="3">ZZ-2019</strain>
        <tissue evidence="3">Adductor muscle</tissue>
    </source>
</reference>